<dbReference type="InterPro" id="IPR014883">
    <property type="entry name" value="VRR_NUC"/>
</dbReference>
<comment type="caution">
    <text evidence="11">The sequence shown here is derived from an EMBL/GenBank/DDBJ whole genome shotgun (WGS) entry which is preliminary data.</text>
</comment>
<feature type="compositionally biased region" description="Basic and acidic residues" evidence="9">
    <location>
        <begin position="708"/>
        <end position="717"/>
    </location>
</feature>
<dbReference type="GO" id="GO:0036297">
    <property type="term" value="P:interstrand cross-link repair"/>
    <property type="evidence" value="ECO:0007669"/>
    <property type="project" value="InterPro"/>
</dbReference>
<dbReference type="GeneID" id="19209945"/>
<dbReference type="SMART" id="SM00990">
    <property type="entry name" value="VRR_NUC"/>
    <property type="match status" value="1"/>
</dbReference>
<evidence type="ECO:0000256" key="3">
    <source>
        <dbReference type="ARBA" id="ARBA00022722"/>
    </source>
</evidence>
<comment type="cofactor">
    <cofactor evidence="8">
        <name>Mg(2+)</name>
        <dbReference type="ChEBI" id="CHEBI:18420"/>
    </cofactor>
    <cofactor evidence="8">
        <name>Mn(2+)</name>
        <dbReference type="ChEBI" id="CHEBI:29035"/>
    </cofactor>
</comment>
<dbReference type="GO" id="GO:0004528">
    <property type="term" value="F:phosphodiesterase I activity"/>
    <property type="evidence" value="ECO:0007669"/>
    <property type="project" value="UniProtKB-EC"/>
</dbReference>
<keyword evidence="3 8" id="KW-0540">Nuclease</keyword>
<dbReference type="RefSeq" id="XP_007764240.1">
    <property type="nucleotide sequence ID" value="XM_007766050.1"/>
</dbReference>
<evidence type="ECO:0000256" key="6">
    <source>
        <dbReference type="ARBA" id="ARBA00022842"/>
    </source>
</evidence>
<evidence type="ECO:0000256" key="8">
    <source>
        <dbReference type="RuleBase" id="RU365033"/>
    </source>
</evidence>
<dbReference type="PANTHER" id="PTHR15749:SF4">
    <property type="entry name" value="FANCONI-ASSOCIATED NUCLEASE 1"/>
    <property type="match status" value="1"/>
</dbReference>
<dbReference type="InterPro" id="IPR049132">
    <property type="entry name" value="FAN1-like_euk"/>
</dbReference>
<dbReference type="AlphaFoldDB" id="A0A5M3N071"/>
<dbReference type="InterPro" id="IPR049126">
    <property type="entry name" value="FAN1-like_TPR"/>
</dbReference>
<keyword evidence="8" id="KW-0227">DNA damage</keyword>
<evidence type="ECO:0000313" key="12">
    <source>
        <dbReference type="Proteomes" id="UP000053558"/>
    </source>
</evidence>
<feature type="compositionally biased region" description="Low complexity" evidence="9">
    <location>
        <begin position="791"/>
        <end position="804"/>
    </location>
</feature>
<dbReference type="GO" id="GO:0008409">
    <property type="term" value="F:5'-3' exonuclease activity"/>
    <property type="evidence" value="ECO:0007669"/>
    <property type="project" value="TreeGrafter"/>
</dbReference>
<comment type="subcellular location">
    <subcellularLocation>
        <location evidence="8">Nucleus</location>
    </subcellularLocation>
</comment>
<dbReference type="GO" id="GO:0005634">
    <property type="term" value="C:nucleus"/>
    <property type="evidence" value="ECO:0007669"/>
    <property type="project" value="UniProtKB-SubCell"/>
</dbReference>
<gene>
    <name evidence="11" type="ORF">CONPUDRAFT_79583</name>
</gene>
<dbReference type="InterPro" id="IPR033315">
    <property type="entry name" value="Fan1-like"/>
</dbReference>
<comment type="function">
    <text evidence="8">Nuclease required for the repair of DNA interstrand cross-links (ICL). Acts as a 5'-3' exonuclease that anchors at a cut end of DNA and cleaves DNA successively at every third nucleotide, allowing to excise an ICL from one strand through flanking incisions.</text>
</comment>
<keyword evidence="12" id="KW-1185">Reference proteome</keyword>
<keyword evidence="8" id="KW-0539">Nucleus</keyword>
<accession>A0A5M3N071</accession>
<dbReference type="Pfam" id="PF21170">
    <property type="entry name" value="FAN1_TPR"/>
    <property type="match status" value="1"/>
</dbReference>
<evidence type="ECO:0000313" key="11">
    <source>
        <dbReference type="EMBL" id="EIW84813.1"/>
    </source>
</evidence>
<dbReference type="Proteomes" id="UP000053558">
    <property type="component" value="Unassembled WGS sequence"/>
</dbReference>
<evidence type="ECO:0000256" key="1">
    <source>
        <dbReference type="ARBA" id="ARBA00000983"/>
    </source>
</evidence>
<dbReference type="EMBL" id="JH711574">
    <property type="protein sequence ID" value="EIW84813.1"/>
    <property type="molecule type" value="Genomic_DNA"/>
</dbReference>
<dbReference type="EC" id="3.1.4.1" evidence="8"/>
<evidence type="ECO:0000256" key="4">
    <source>
        <dbReference type="ARBA" id="ARBA00022723"/>
    </source>
</evidence>
<feature type="region of interest" description="Disordered" evidence="9">
    <location>
        <begin position="765"/>
        <end position="835"/>
    </location>
</feature>
<evidence type="ECO:0000256" key="7">
    <source>
        <dbReference type="ARBA" id="ARBA00023211"/>
    </source>
</evidence>
<comment type="similarity">
    <text evidence="2 8">Belongs to the FAN1 family.</text>
</comment>
<proteinExistence type="inferred from homology"/>
<organism evidence="11 12">
    <name type="scientific">Coniophora puteana (strain RWD-64-598)</name>
    <name type="common">Brown rot fungus</name>
    <dbReference type="NCBI Taxonomy" id="741705"/>
    <lineage>
        <taxon>Eukaryota</taxon>
        <taxon>Fungi</taxon>
        <taxon>Dikarya</taxon>
        <taxon>Basidiomycota</taxon>
        <taxon>Agaricomycotina</taxon>
        <taxon>Agaricomycetes</taxon>
        <taxon>Agaricomycetidae</taxon>
        <taxon>Boletales</taxon>
        <taxon>Coniophorineae</taxon>
        <taxon>Coniophoraceae</taxon>
        <taxon>Coniophora</taxon>
    </lineage>
</organism>
<dbReference type="PANTHER" id="PTHR15749">
    <property type="entry name" value="FANCONI-ASSOCIATED NUCLEASE 1"/>
    <property type="match status" value="1"/>
</dbReference>
<dbReference type="Pfam" id="PF08774">
    <property type="entry name" value="VRR_NUC"/>
    <property type="match status" value="1"/>
</dbReference>
<dbReference type="OMA" id="WHERKCI"/>
<dbReference type="GO" id="GO:0070336">
    <property type="term" value="F:flap-structured DNA binding"/>
    <property type="evidence" value="ECO:0007669"/>
    <property type="project" value="TreeGrafter"/>
</dbReference>
<sequence length="859" mass="95681">MEDGWTNLVLAEDQTKMELRELLECLKKEELGRLAKEFKVQTQNKKNDIVSSLLSLVDGCHTASSTSASRLRQTTLSFGKSHETLKARLRARALNMLGRCVRVNEAFMLVVRRIHLIYFRMTHVTYRSTPDLLTPALLAKFSKRNYAVTSDMCKRSKDIWKTRGDLLAFEEAVYLEAEIDAALDGSATFPANDQYRSAASVTPDVSNLNMRFVTPVTPAKGGSVSSPLITPKSKMKTPKTLHTPKQQDDGEEGNAPIKSTEETMTQRRARYVLNLAQQYNVLDKWANVVKVKTEEGAEGEEESNLGLLRFKAGHVFARIVHKVAEAYGKLDDLDKELEILDSLLVQNKWRRGRRGQWHERKCIILNTHKREFGKALKASIEALQDPYTHIVYRPKLDKRTTTLEKKLKVPREDRHTCEGGLREPVKVTFMGIRLRHRAASLHLDRMGRQIKDASPKKNGSLMKLFASPIKGNSAEKVAVKDDEPKVETFTGKGKGKAVDYTDETKGKSIWLGRDSDGINVENFALQQYEKEGFKGVHCETSSLLMLFGLLFWDIIFAPIPGAFETPYQSAPLDIADDTFYHSRRGLIETRLSEIKKGEGPEIVARVDAAERERKTWCVGVKWDLFSAQDMQDIVTCLGGSTLSIICRILCEDYGGRCSGGPDLLLWNASQGKCKFVEVKGPGDQLSESQKLWIDLLARASADVEVCHVAEHDADPPKKKGRPKVQKKGAGKGKGKKGQKEPMDSEEEVDDAMQALIESENEPELDLLGDELPPPVVAQNPGKNAPRQPLETRGNLGLGTLSTSSPSKSRTFDELDPPTPIIVPTPSTPSSGSKRKHAFDGVVILSPSHSSKRARLDSSI</sequence>
<dbReference type="CDD" id="cd22326">
    <property type="entry name" value="FAN1-like"/>
    <property type="match status" value="1"/>
</dbReference>
<keyword evidence="6 8" id="KW-0460">Magnesium</keyword>
<dbReference type="Gene3D" id="3.40.1350.10">
    <property type="match status" value="1"/>
</dbReference>
<comment type="catalytic activity">
    <reaction evidence="1 8">
        <text>Hydrolytically removes 5'-nucleotides successively from the 3'-hydroxy termini of 3'-hydroxy-terminated oligonucleotides.</text>
        <dbReference type="EC" id="3.1.4.1"/>
    </reaction>
</comment>
<keyword evidence="4 8" id="KW-0479">Metal-binding</keyword>
<evidence type="ECO:0000256" key="9">
    <source>
        <dbReference type="SAM" id="MobiDB-lite"/>
    </source>
</evidence>
<dbReference type="GO" id="GO:0046872">
    <property type="term" value="F:metal ion binding"/>
    <property type="evidence" value="ECO:0007669"/>
    <property type="project" value="UniProtKB-KW"/>
</dbReference>
<keyword evidence="5 8" id="KW-0378">Hydrolase</keyword>
<feature type="compositionally biased region" description="Basic residues" evidence="9">
    <location>
        <begin position="718"/>
        <end position="736"/>
    </location>
</feature>
<feature type="domain" description="VRR-NUC" evidence="10">
    <location>
        <begin position="594"/>
        <end position="710"/>
    </location>
</feature>
<feature type="compositionally biased region" description="Pro residues" evidence="9">
    <location>
        <begin position="816"/>
        <end position="826"/>
    </location>
</feature>
<dbReference type="OrthoDB" id="76364at2759"/>
<feature type="region of interest" description="Disordered" evidence="9">
    <location>
        <begin position="708"/>
        <end position="749"/>
    </location>
</feature>
<dbReference type="KEGG" id="cput:CONPUDRAFT_79583"/>
<dbReference type="GO" id="GO:0017108">
    <property type="term" value="F:5'-flap endonuclease activity"/>
    <property type="evidence" value="ECO:0007669"/>
    <property type="project" value="TreeGrafter"/>
</dbReference>
<name>A0A5M3N071_CONPW</name>
<evidence type="ECO:0000259" key="10">
    <source>
        <dbReference type="SMART" id="SM00990"/>
    </source>
</evidence>
<keyword evidence="7 8" id="KW-0464">Manganese</keyword>
<reference evidence="12" key="1">
    <citation type="journal article" date="2012" name="Science">
        <title>The Paleozoic origin of enzymatic lignin decomposition reconstructed from 31 fungal genomes.</title>
        <authorList>
            <person name="Floudas D."/>
            <person name="Binder M."/>
            <person name="Riley R."/>
            <person name="Barry K."/>
            <person name="Blanchette R.A."/>
            <person name="Henrissat B."/>
            <person name="Martinez A.T."/>
            <person name="Otillar R."/>
            <person name="Spatafora J.W."/>
            <person name="Yadav J.S."/>
            <person name="Aerts A."/>
            <person name="Benoit I."/>
            <person name="Boyd A."/>
            <person name="Carlson A."/>
            <person name="Copeland A."/>
            <person name="Coutinho P.M."/>
            <person name="de Vries R.P."/>
            <person name="Ferreira P."/>
            <person name="Findley K."/>
            <person name="Foster B."/>
            <person name="Gaskell J."/>
            <person name="Glotzer D."/>
            <person name="Gorecki P."/>
            <person name="Heitman J."/>
            <person name="Hesse C."/>
            <person name="Hori C."/>
            <person name="Igarashi K."/>
            <person name="Jurgens J.A."/>
            <person name="Kallen N."/>
            <person name="Kersten P."/>
            <person name="Kohler A."/>
            <person name="Kuees U."/>
            <person name="Kumar T.K.A."/>
            <person name="Kuo A."/>
            <person name="LaButti K."/>
            <person name="Larrondo L.F."/>
            <person name="Lindquist E."/>
            <person name="Ling A."/>
            <person name="Lombard V."/>
            <person name="Lucas S."/>
            <person name="Lundell T."/>
            <person name="Martin R."/>
            <person name="McLaughlin D.J."/>
            <person name="Morgenstern I."/>
            <person name="Morin E."/>
            <person name="Murat C."/>
            <person name="Nagy L.G."/>
            <person name="Nolan M."/>
            <person name="Ohm R.A."/>
            <person name="Patyshakuliyeva A."/>
            <person name="Rokas A."/>
            <person name="Ruiz-Duenas F.J."/>
            <person name="Sabat G."/>
            <person name="Salamov A."/>
            <person name="Samejima M."/>
            <person name="Schmutz J."/>
            <person name="Slot J.C."/>
            <person name="St John F."/>
            <person name="Stenlid J."/>
            <person name="Sun H."/>
            <person name="Sun S."/>
            <person name="Syed K."/>
            <person name="Tsang A."/>
            <person name="Wiebenga A."/>
            <person name="Young D."/>
            <person name="Pisabarro A."/>
            <person name="Eastwood D.C."/>
            <person name="Martin F."/>
            <person name="Cullen D."/>
            <person name="Grigoriev I.V."/>
            <person name="Hibbett D.S."/>
        </authorList>
    </citation>
    <scope>NUCLEOTIDE SEQUENCE [LARGE SCALE GENOMIC DNA]</scope>
    <source>
        <strain evidence="12">RWD-64-598 SS2</strain>
    </source>
</reference>
<keyword evidence="8" id="KW-0234">DNA repair</keyword>
<evidence type="ECO:0000256" key="2">
    <source>
        <dbReference type="ARBA" id="ARBA00005533"/>
    </source>
</evidence>
<protein>
    <recommendedName>
        <fullName evidence="8">Fanconi-associated nuclease</fullName>
        <ecNumber evidence="8">3.1.4.1</ecNumber>
    </recommendedName>
</protein>
<feature type="region of interest" description="Disordered" evidence="9">
    <location>
        <begin position="219"/>
        <end position="263"/>
    </location>
</feature>
<evidence type="ECO:0000256" key="5">
    <source>
        <dbReference type="ARBA" id="ARBA00022801"/>
    </source>
</evidence>
<dbReference type="InterPro" id="IPR011856">
    <property type="entry name" value="tRNA_endonuc-like_dom_sf"/>
</dbReference>